<dbReference type="SUPFAM" id="SSF63380">
    <property type="entry name" value="Riboflavin synthase domain-like"/>
    <property type="match status" value="1"/>
</dbReference>
<dbReference type="InterPro" id="IPR001041">
    <property type="entry name" value="2Fe-2S_ferredoxin-type"/>
</dbReference>
<evidence type="ECO:0000256" key="5">
    <source>
        <dbReference type="ARBA" id="ARBA00023002"/>
    </source>
</evidence>
<dbReference type="Pfam" id="PF00111">
    <property type="entry name" value="Fer2"/>
    <property type="match status" value="1"/>
</dbReference>
<keyword evidence="6" id="KW-0408">Iron</keyword>
<feature type="domain" description="2Fe-2S ferredoxin-type" evidence="8">
    <location>
        <begin position="231"/>
        <end position="318"/>
    </location>
</feature>
<name>A0ABW0ZRY8_9ACTN</name>
<evidence type="ECO:0000313" key="11">
    <source>
        <dbReference type="Proteomes" id="UP001596074"/>
    </source>
</evidence>
<dbReference type="Gene3D" id="2.40.30.10">
    <property type="entry name" value="Translation factors"/>
    <property type="match status" value="1"/>
</dbReference>
<evidence type="ECO:0000256" key="1">
    <source>
        <dbReference type="ARBA" id="ARBA00001974"/>
    </source>
</evidence>
<dbReference type="InterPro" id="IPR006058">
    <property type="entry name" value="2Fe2S_fd_BS"/>
</dbReference>
<evidence type="ECO:0000259" key="9">
    <source>
        <dbReference type="PROSITE" id="PS51384"/>
    </source>
</evidence>
<dbReference type="CDD" id="cd06185">
    <property type="entry name" value="PDR_like"/>
    <property type="match status" value="1"/>
</dbReference>
<evidence type="ECO:0000256" key="6">
    <source>
        <dbReference type="ARBA" id="ARBA00023004"/>
    </source>
</evidence>
<accession>A0ABW0ZRY8</accession>
<comment type="caution">
    <text evidence="10">The sequence shown here is derived from an EMBL/GenBank/DDBJ whole genome shotgun (WGS) entry which is preliminary data.</text>
</comment>
<dbReference type="SUPFAM" id="SSF54292">
    <property type="entry name" value="2Fe-2S ferredoxin-like"/>
    <property type="match status" value="1"/>
</dbReference>
<dbReference type="PROSITE" id="PS51384">
    <property type="entry name" value="FAD_FR"/>
    <property type="match status" value="1"/>
</dbReference>
<dbReference type="InterPro" id="IPR050415">
    <property type="entry name" value="MRET"/>
</dbReference>
<dbReference type="PANTHER" id="PTHR47354:SF1">
    <property type="entry name" value="CARNITINE MONOOXYGENASE REDUCTASE SUBUNIT"/>
    <property type="match status" value="1"/>
</dbReference>
<dbReference type="PROSITE" id="PS00197">
    <property type="entry name" value="2FE2S_FER_1"/>
    <property type="match status" value="1"/>
</dbReference>
<keyword evidence="4" id="KW-0479">Metal-binding</keyword>
<dbReference type="InterPro" id="IPR036010">
    <property type="entry name" value="2Fe-2S_ferredoxin-like_sf"/>
</dbReference>
<dbReference type="Gene3D" id="3.10.20.30">
    <property type="match status" value="1"/>
</dbReference>
<evidence type="ECO:0000256" key="4">
    <source>
        <dbReference type="ARBA" id="ARBA00022723"/>
    </source>
</evidence>
<feature type="domain" description="FAD-binding FR-type" evidence="9">
    <location>
        <begin position="7"/>
        <end position="109"/>
    </location>
</feature>
<sequence length="318" mass="34567">MAERSPEVELSLVVFGRREVADRVVELELGPRPGTALPAWEPGAHVELQLAPDLLRHYSLCGDTGDGGRWRIAVLQPETSRGGSRAVHENLRPGAEVIVRGPRNRFPLVDADHYEFVAGGIGITPLIPMIAEADRRGASWRLTYGGRSPASMAYGEELERRHPGAVELWPQNERGLLDLDVVLKEAGLGTAVFACGPDGLLAALEQRAAGADWTLRLERFVAGQVDDGENRAVELELVDSEVTIVVAPDETLLEAVEKAGVFAMSSCREGICGTCETRVLAGRPEHRDSYLTDEERAEGDVMMICVSRALSDKLTLEL</sequence>
<evidence type="ECO:0000259" key="8">
    <source>
        <dbReference type="PROSITE" id="PS51085"/>
    </source>
</evidence>
<keyword evidence="5" id="KW-0560">Oxidoreductase</keyword>
<keyword evidence="3" id="KW-0001">2Fe-2S</keyword>
<dbReference type="SUPFAM" id="SSF52343">
    <property type="entry name" value="Ferredoxin reductase-like, C-terminal NADP-linked domain"/>
    <property type="match status" value="1"/>
</dbReference>
<dbReference type="InterPro" id="IPR017927">
    <property type="entry name" value="FAD-bd_FR_type"/>
</dbReference>
<comment type="cofactor">
    <cofactor evidence="1">
        <name>FAD</name>
        <dbReference type="ChEBI" id="CHEBI:57692"/>
    </cofactor>
</comment>
<reference evidence="11" key="1">
    <citation type="journal article" date="2019" name="Int. J. Syst. Evol. Microbiol.">
        <title>The Global Catalogue of Microorganisms (GCM) 10K type strain sequencing project: providing services to taxonomists for standard genome sequencing and annotation.</title>
        <authorList>
            <consortium name="The Broad Institute Genomics Platform"/>
            <consortium name="The Broad Institute Genome Sequencing Center for Infectious Disease"/>
            <person name="Wu L."/>
            <person name="Ma J."/>
        </authorList>
    </citation>
    <scope>NUCLEOTIDE SEQUENCE [LARGE SCALE GENOMIC DNA]</scope>
    <source>
        <strain evidence="11">KCTC 42087</strain>
    </source>
</reference>
<gene>
    <name evidence="10" type="ORF">ACFPZN_06865</name>
</gene>
<dbReference type="EMBL" id="JBHSON010000007">
    <property type="protein sequence ID" value="MFC5745323.1"/>
    <property type="molecule type" value="Genomic_DNA"/>
</dbReference>
<organism evidence="10 11">
    <name type="scientific">Actinomadura rugatobispora</name>
    <dbReference type="NCBI Taxonomy" id="1994"/>
    <lineage>
        <taxon>Bacteria</taxon>
        <taxon>Bacillati</taxon>
        <taxon>Actinomycetota</taxon>
        <taxon>Actinomycetes</taxon>
        <taxon>Streptosporangiales</taxon>
        <taxon>Thermomonosporaceae</taxon>
        <taxon>Actinomadura</taxon>
    </lineage>
</organism>
<evidence type="ECO:0000256" key="2">
    <source>
        <dbReference type="ARBA" id="ARBA00022630"/>
    </source>
</evidence>
<dbReference type="Proteomes" id="UP001596074">
    <property type="component" value="Unassembled WGS sequence"/>
</dbReference>
<proteinExistence type="predicted"/>
<dbReference type="InterPro" id="IPR017938">
    <property type="entry name" value="Riboflavin_synthase-like_b-brl"/>
</dbReference>
<protein>
    <submittedName>
        <fullName evidence="10">PDR/VanB family oxidoreductase</fullName>
    </submittedName>
</protein>
<keyword evidence="2" id="KW-0285">Flavoprotein</keyword>
<dbReference type="RefSeq" id="WP_378280946.1">
    <property type="nucleotide sequence ID" value="NZ_JBHSON010000007.1"/>
</dbReference>
<dbReference type="PANTHER" id="PTHR47354">
    <property type="entry name" value="NADH OXIDOREDUCTASE HCR"/>
    <property type="match status" value="1"/>
</dbReference>
<dbReference type="CDD" id="cd00207">
    <property type="entry name" value="fer2"/>
    <property type="match status" value="1"/>
</dbReference>
<evidence type="ECO:0000256" key="7">
    <source>
        <dbReference type="ARBA" id="ARBA00023014"/>
    </source>
</evidence>
<keyword evidence="11" id="KW-1185">Reference proteome</keyword>
<dbReference type="PROSITE" id="PS51085">
    <property type="entry name" value="2FE2S_FER_2"/>
    <property type="match status" value="1"/>
</dbReference>
<dbReference type="Gene3D" id="3.40.50.80">
    <property type="entry name" value="Nucleotide-binding domain of ferredoxin-NADP reductase (FNR) module"/>
    <property type="match status" value="1"/>
</dbReference>
<dbReference type="PRINTS" id="PR00409">
    <property type="entry name" value="PHDIOXRDTASE"/>
</dbReference>
<evidence type="ECO:0000256" key="3">
    <source>
        <dbReference type="ARBA" id="ARBA00022714"/>
    </source>
</evidence>
<dbReference type="InterPro" id="IPR012675">
    <property type="entry name" value="Beta-grasp_dom_sf"/>
</dbReference>
<keyword evidence="7" id="KW-0411">Iron-sulfur</keyword>
<evidence type="ECO:0000313" key="10">
    <source>
        <dbReference type="EMBL" id="MFC5745323.1"/>
    </source>
</evidence>
<dbReference type="InterPro" id="IPR039261">
    <property type="entry name" value="FNR_nucleotide-bd"/>
</dbReference>